<dbReference type="AlphaFoldDB" id="A0AAE0CWE9"/>
<dbReference type="PANTHER" id="PTHR46890:SF48">
    <property type="entry name" value="RNA-DIRECTED DNA POLYMERASE"/>
    <property type="match status" value="1"/>
</dbReference>
<dbReference type="InterPro" id="IPR000477">
    <property type="entry name" value="RT_dom"/>
</dbReference>
<name>A0AAE0CWE9_9ROSI</name>
<organism evidence="2 3">
    <name type="scientific">Dipteronia dyeriana</name>
    <dbReference type="NCBI Taxonomy" id="168575"/>
    <lineage>
        <taxon>Eukaryota</taxon>
        <taxon>Viridiplantae</taxon>
        <taxon>Streptophyta</taxon>
        <taxon>Embryophyta</taxon>
        <taxon>Tracheophyta</taxon>
        <taxon>Spermatophyta</taxon>
        <taxon>Magnoliopsida</taxon>
        <taxon>eudicotyledons</taxon>
        <taxon>Gunneridae</taxon>
        <taxon>Pentapetalae</taxon>
        <taxon>rosids</taxon>
        <taxon>malvids</taxon>
        <taxon>Sapindales</taxon>
        <taxon>Sapindaceae</taxon>
        <taxon>Hippocastanoideae</taxon>
        <taxon>Acereae</taxon>
        <taxon>Dipteronia</taxon>
    </lineage>
</organism>
<protein>
    <recommendedName>
        <fullName evidence="1">Reverse transcriptase domain-containing protein</fullName>
    </recommendedName>
</protein>
<dbReference type="PANTHER" id="PTHR46890">
    <property type="entry name" value="NON-LTR RETROLELEMENT REVERSE TRANSCRIPTASE-LIKE PROTEIN-RELATED"/>
    <property type="match status" value="1"/>
</dbReference>
<evidence type="ECO:0000313" key="3">
    <source>
        <dbReference type="Proteomes" id="UP001280121"/>
    </source>
</evidence>
<dbReference type="Proteomes" id="UP001280121">
    <property type="component" value="Unassembled WGS sequence"/>
</dbReference>
<evidence type="ECO:0000259" key="1">
    <source>
        <dbReference type="Pfam" id="PF00078"/>
    </source>
</evidence>
<keyword evidence="3" id="KW-1185">Reference proteome</keyword>
<evidence type="ECO:0000313" key="2">
    <source>
        <dbReference type="EMBL" id="KAK2665980.1"/>
    </source>
</evidence>
<feature type="domain" description="Reverse transcriptase" evidence="1">
    <location>
        <begin position="21"/>
        <end position="112"/>
    </location>
</feature>
<gene>
    <name evidence="2" type="ORF">Ddye_004554</name>
</gene>
<reference evidence="2" key="1">
    <citation type="journal article" date="2023" name="Plant J.">
        <title>Genome sequences and population genomics provide insights into the demographic history, inbreeding, and mutation load of two 'living fossil' tree species of Dipteronia.</title>
        <authorList>
            <person name="Feng Y."/>
            <person name="Comes H.P."/>
            <person name="Chen J."/>
            <person name="Zhu S."/>
            <person name="Lu R."/>
            <person name="Zhang X."/>
            <person name="Li P."/>
            <person name="Qiu J."/>
            <person name="Olsen K.M."/>
            <person name="Qiu Y."/>
        </authorList>
    </citation>
    <scope>NUCLEOTIDE SEQUENCE</scope>
    <source>
        <strain evidence="2">KIB01</strain>
    </source>
</reference>
<dbReference type="EMBL" id="JANJYI010000001">
    <property type="protein sequence ID" value="KAK2665980.1"/>
    <property type="molecule type" value="Genomic_DNA"/>
</dbReference>
<proteinExistence type="predicted"/>
<dbReference type="Pfam" id="PF00078">
    <property type="entry name" value="RVT_1"/>
    <property type="match status" value="1"/>
</dbReference>
<sequence>MDNVMVVFEWMHVLRQKVKGKRGFMALKLDVAKAYDRVEWIFLEGMMCRLGFSKLWISKIMDCVSTVTYSFIFNGSIRGDIRPSRGLRQGDPLSPYMFVICAEGFSRLIKRASAKECVDIRRILEVYSSASGQLVNFNKSTVCFSKQVNLLEKLGLAESLTMKVVDCHESYSGSFLEFVNICREAIDVKYFKVLCVIWLRICMGLVPAIVELDALTVVAAIQSQVTPYTDVGVIFHDIIREAPICEISSFGFVPHLANMVAHCLDYVSESLW</sequence>
<accession>A0AAE0CWE9</accession>
<dbReference type="InterPro" id="IPR052343">
    <property type="entry name" value="Retrotransposon-Effector_Assoc"/>
</dbReference>
<comment type="caution">
    <text evidence="2">The sequence shown here is derived from an EMBL/GenBank/DDBJ whole genome shotgun (WGS) entry which is preliminary data.</text>
</comment>